<dbReference type="NCBIfam" id="TIGR01630">
    <property type="entry name" value="psiM2_ORF9"/>
    <property type="match status" value="1"/>
</dbReference>
<dbReference type="EMBL" id="JAQMLS010000009">
    <property type="protein sequence ID" value="MDB8742843.1"/>
    <property type="molecule type" value="Genomic_DNA"/>
</dbReference>
<proteinExistence type="predicted"/>
<dbReference type="InterPro" id="IPR027417">
    <property type="entry name" value="P-loop_NTPase"/>
</dbReference>
<accession>A0AAW6E0T6</accession>
<protein>
    <submittedName>
        <fullName evidence="1">Phage terminase large subunit</fullName>
    </submittedName>
</protein>
<comment type="caution">
    <text evidence="1">The sequence shown here is derived from an EMBL/GenBank/DDBJ whole genome shotgun (WGS) entry which is preliminary data.</text>
</comment>
<reference evidence="1" key="1">
    <citation type="submission" date="2023-01" db="EMBL/GenBank/DDBJ databases">
        <title>Human gut microbiome strain richness.</title>
        <authorList>
            <person name="Chen-Liaw A."/>
        </authorList>
    </citation>
    <scope>NUCLEOTIDE SEQUENCE</scope>
    <source>
        <strain evidence="1">D59st1_B8_D59t2_181005</strain>
    </source>
</reference>
<organism evidence="1 2">
    <name type="scientific">Ruminococcus bicirculans</name>
    <name type="common">ex Wegman et al. 2014</name>
    <dbReference type="NCBI Taxonomy" id="1160721"/>
    <lineage>
        <taxon>Bacteria</taxon>
        <taxon>Bacillati</taxon>
        <taxon>Bacillota</taxon>
        <taxon>Clostridia</taxon>
        <taxon>Eubacteriales</taxon>
        <taxon>Oscillospiraceae</taxon>
        <taxon>Ruminococcus</taxon>
    </lineage>
</organism>
<dbReference type="InterPro" id="IPR006517">
    <property type="entry name" value="Phage_terminase_lsu-like_C"/>
</dbReference>
<dbReference type="AlphaFoldDB" id="A0AAW6E0T6"/>
<dbReference type="SUPFAM" id="SSF52540">
    <property type="entry name" value="P-loop containing nucleoside triphosphate hydrolases"/>
    <property type="match status" value="1"/>
</dbReference>
<evidence type="ECO:0000313" key="2">
    <source>
        <dbReference type="Proteomes" id="UP001211421"/>
    </source>
</evidence>
<evidence type="ECO:0000313" key="1">
    <source>
        <dbReference type="EMBL" id="MDB8742843.1"/>
    </source>
</evidence>
<sequence>MPCRKSMIDLTVVGNRALSKEDMFKLAQKQVNGELKTEQLLLETLKVQDEKKKPMIKTAKHSYESAMRKTSELAKAGKAKLAKEWYDLAHKFVLWAGDSDFDAYMLASEWNREPSAKFWAPRRAVLEGKHKLATQIQEFIDDEDALFLSLSTPPGAGKSTLIKFLLSYIAGLFPQSANIYTSYSDGMSKMMYDSVVSMLTDTSEYGHNDIFDNGMPTLSAEYNTISYRKKGDFPTIGVISLGGSVTGRTRANKFMITDDLVKNAEVARNPQRLETLWQDYRDTLTTRQIGDNVKQIMLGTIWSLHDPISRMRTDHEGDPRYRFIAIPVCDDNGHSNFNYNCADRYTDKKIRDIKADIDNVTFSCLYMQQPMEREGLLFHKDEMNWYNGTLPDGSARRIAVCDVAWGGDYLAMPIGYLYEDGSLFLQDVVFSKGDKKITQPMVVAKSIQHQIHQERFEGNNGGDEYANEIDKQLRAQNVHINISSKRASTTQSKLSRILQYAPDIKQVYYRNDNGRGEMYDKFLENLFAFNQSGKNAHDDAPDSMAQLCAFATNGVGASVEIIKRII</sequence>
<gene>
    <name evidence="1" type="primary">terL</name>
    <name evidence="1" type="ORF">PNV70_12300</name>
</gene>
<dbReference type="Proteomes" id="UP001211421">
    <property type="component" value="Unassembled WGS sequence"/>
</dbReference>
<name>A0AAW6E0T6_9FIRM</name>